<name>A0AAV4TCF9_CAEEX</name>
<keyword evidence="2" id="KW-1185">Reference proteome</keyword>
<dbReference type="Proteomes" id="UP001054945">
    <property type="component" value="Unassembled WGS sequence"/>
</dbReference>
<dbReference type="EMBL" id="BPLR01010739">
    <property type="protein sequence ID" value="GIY41673.1"/>
    <property type="molecule type" value="Genomic_DNA"/>
</dbReference>
<organism evidence="1 2">
    <name type="scientific">Caerostris extrusa</name>
    <name type="common">Bark spider</name>
    <name type="synonym">Caerostris bankana</name>
    <dbReference type="NCBI Taxonomy" id="172846"/>
    <lineage>
        <taxon>Eukaryota</taxon>
        <taxon>Metazoa</taxon>
        <taxon>Ecdysozoa</taxon>
        <taxon>Arthropoda</taxon>
        <taxon>Chelicerata</taxon>
        <taxon>Arachnida</taxon>
        <taxon>Araneae</taxon>
        <taxon>Araneomorphae</taxon>
        <taxon>Entelegynae</taxon>
        <taxon>Araneoidea</taxon>
        <taxon>Araneidae</taxon>
        <taxon>Caerostris</taxon>
    </lineage>
</organism>
<sequence length="105" mass="11774">MSVAVAPGEMGQHARPFARCLQTLIGDTVSLEAVVSRYRLSPQTRQTPSPKTATEIMWSWERMWLTNRLDALEGPLECCPEEMGSRIKNAHPFARCLQMLIGDTV</sequence>
<accession>A0AAV4TCF9</accession>
<proteinExistence type="predicted"/>
<dbReference type="AlphaFoldDB" id="A0AAV4TCF9"/>
<evidence type="ECO:0000313" key="2">
    <source>
        <dbReference type="Proteomes" id="UP001054945"/>
    </source>
</evidence>
<reference evidence="1 2" key="1">
    <citation type="submission" date="2021-06" db="EMBL/GenBank/DDBJ databases">
        <title>Caerostris extrusa draft genome.</title>
        <authorList>
            <person name="Kono N."/>
            <person name="Arakawa K."/>
        </authorList>
    </citation>
    <scope>NUCLEOTIDE SEQUENCE [LARGE SCALE GENOMIC DNA]</scope>
</reference>
<gene>
    <name evidence="1" type="ORF">CEXT_87111</name>
</gene>
<evidence type="ECO:0000313" key="1">
    <source>
        <dbReference type="EMBL" id="GIY41673.1"/>
    </source>
</evidence>
<comment type="caution">
    <text evidence="1">The sequence shown here is derived from an EMBL/GenBank/DDBJ whole genome shotgun (WGS) entry which is preliminary data.</text>
</comment>
<protein>
    <submittedName>
        <fullName evidence="1">Uncharacterized protein</fullName>
    </submittedName>
</protein>